<evidence type="ECO:0000313" key="2">
    <source>
        <dbReference type="Proteomes" id="UP000054560"/>
    </source>
</evidence>
<dbReference type="EMBL" id="KQ251437">
    <property type="protein sequence ID" value="KNC70338.1"/>
    <property type="molecule type" value="Genomic_DNA"/>
</dbReference>
<name>A0A0L0F2D5_9EUKA</name>
<accession>A0A0L0F2D5</accession>
<dbReference type="GeneID" id="25917641"/>
<sequence length="51" mass="5970">VRNRKREALKNSRSGVSKQRMRLMVEQFGDGDDQTKSMSYTSVYELVFIAR</sequence>
<evidence type="ECO:0000313" key="1">
    <source>
        <dbReference type="EMBL" id="KNC70338.1"/>
    </source>
</evidence>
<keyword evidence="2" id="KW-1185">Reference proteome</keyword>
<dbReference type="RefSeq" id="XP_014144240.1">
    <property type="nucleotide sequence ID" value="XM_014288765.1"/>
</dbReference>
<dbReference type="Proteomes" id="UP000054560">
    <property type="component" value="Unassembled WGS sequence"/>
</dbReference>
<proteinExistence type="predicted"/>
<gene>
    <name evidence="1" type="ORF">SARC_17137</name>
</gene>
<reference evidence="1 2" key="1">
    <citation type="submission" date="2011-02" db="EMBL/GenBank/DDBJ databases">
        <title>The Genome Sequence of Sphaeroforma arctica JP610.</title>
        <authorList>
            <consortium name="The Broad Institute Genome Sequencing Platform"/>
            <person name="Russ C."/>
            <person name="Cuomo C."/>
            <person name="Young S.K."/>
            <person name="Zeng Q."/>
            <person name="Gargeya S."/>
            <person name="Alvarado L."/>
            <person name="Berlin A."/>
            <person name="Chapman S.B."/>
            <person name="Chen Z."/>
            <person name="Freedman E."/>
            <person name="Gellesch M."/>
            <person name="Goldberg J."/>
            <person name="Griggs A."/>
            <person name="Gujja S."/>
            <person name="Heilman E."/>
            <person name="Heiman D."/>
            <person name="Howarth C."/>
            <person name="Mehta T."/>
            <person name="Neiman D."/>
            <person name="Pearson M."/>
            <person name="Roberts A."/>
            <person name="Saif S."/>
            <person name="Shea T."/>
            <person name="Shenoy N."/>
            <person name="Sisk P."/>
            <person name="Stolte C."/>
            <person name="Sykes S."/>
            <person name="White J."/>
            <person name="Yandava C."/>
            <person name="Burger G."/>
            <person name="Gray M.W."/>
            <person name="Holland P.W.H."/>
            <person name="King N."/>
            <person name="Lang F.B.F."/>
            <person name="Roger A.J."/>
            <person name="Ruiz-Trillo I."/>
            <person name="Haas B."/>
            <person name="Nusbaum C."/>
            <person name="Birren B."/>
        </authorList>
    </citation>
    <scope>NUCLEOTIDE SEQUENCE [LARGE SCALE GENOMIC DNA]</scope>
    <source>
        <strain evidence="1 2">JP610</strain>
    </source>
</reference>
<feature type="non-terminal residue" evidence="1">
    <location>
        <position position="1"/>
    </location>
</feature>
<organism evidence="1 2">
    <name type="scientific">Sphaeroforma arctica JP610</name>
    <dbReference type="NCBI Taxonomy" id="667725"/>
    <lineage>
        <taxon>Eukaryota</taxon>
        <taxon>Ichthyosporea</taxon>
        <taxon>Ichthyophonida</taxon>
        <taxon>Sphaeroforma</taxon>
    </lineage>
</organism>
<protein>
    <submittedName>
        <fullName evidence="1">Uncharacterized protein</fullName>
    </submittedName>
</protein>
<dbReference type="AlphaFoldDB" id="A0A0L0F2D5"/>